<dbReference type="EMBL" id="RQFL01000022">
    <property type="protein sequence ID" value="TGK92220.1"/>
    <property type="molecule type" value="Genomic_DNA"/>
</dbReference>
<protein>
    <recommendedName>
        <fullName evidence="4">SH3 domain-containing protein</fullName>
    </recommendedName>
</protein>
<feature type="signal peptide" evidence="1">
    <location>
        <begin position="1"/>
        <end position="22"/>
    </location>
</feature>
<organism evidence="2 3">
    <name type="scientific">Leptospira bourretii</name>
    <dbReference type="NCBI Taxonomy" id="2484962"/>
    <lineage>
        <taxon>Bacteria</taxon>
        <taxon>Pseudomonadati</taxon>
        <taxon>Spirochaetota</taxon>
        <taxon>Spirochaetia</taxon>
        <taxon>Leptospirales</taxon>
        <taxon>Leptospiraceae</taxon>
        <taxon>Leptospira</taxon>
    </lineage>
</organism>
<gene>
    <name evidence="2" type="ORF">EHQ26_09595</name>
</gene>
<comment type="caution">
    <text evidence="2">The sequence shown here is derived from an EMBL/GenBank/DDBJ whole genome shotgun (WGS) entry which is preliminary data.</text>
</comment>
<keyword evidence="3" id="KW-1185">Reference proteome</keyword>
<sequence length="331" mass="39653">MNKLIKKTAIFFCIIFLNLLNAEENEYLENRNQTLHFMKFRNTKKNLFEKPYFDSKSLINLKLEATGEIKEILKSDVNPEGLSGYWLYVTTRNKTGYLFSANDLYITTSDLLNTERPKFDPSVYINLPDSFEPTNLNNIEKLIFLPLQNNFSVSFISNDDRLGKVLLKNNKTRIFYTFEQSNYFIKNSYENTLIFNGIKKSCDNCEIRHVTLLLFKNKIFELEFSFQNSEEYFEWVEGYQTPFNEVRIIPEKIIFLYHEEFKFTKRNSSECAEYDLNFYEKCLIKEKYSDYFLAIKNYNEEPIFDYYENEGIPRKYLIPYTTSRKIKEDNK</sequence>
<dbReference type="Proteomes" id="UP000297918">
    <property type="component" value="Unassembled WGS sequence"/>
</dbReference>
<evidence type="ECO:0008006" key="4">
    <source>
        <dbReference type="Google" id="ProtNLM"/>
    </source>
</evidence>
<evidence type="ECO:0000256" key="1">
    <source>
        <dbReference type="SAM" id="SignalP"/>
    </source>
</evidence>
<dbReference type="RefSeq" id="WP_135749972.1">
    <property type="nucleotide sequence ID" value="NZ_RQFL01000022.1"/>
</dbReference>
<accession>A0ABY2LGX6</accession>
<evidence type="ECO:0000313" key="3">
    <source>
        <dbReference type="Proteomes" id="UP000297918"/>
    </source>
</evidence>
<feature type="chain" id="PRO_5046760483" description="SH3 domain-containing protein" evidence="1">
    <location>
        <begin position="23"/>
        <end position="331"/>
    </location>
</feature>
<keyword evidence="1" id="KW-0732">Signal</keyword>
<reference evidence="3" key="1">
    <citation type="journal article" date="2019" name="PLoS Negl. Trop. Dis.">
        <title>Revisiting the worldwide diversity of Leptospira species in the environment.</title>
        <authorList>
            <person name="Vincent A.T."/>
            <person name="Schiettekatte O."/>
            <person name="Bourhy P."/>
            <person name="Veyrier F.J."/>
            <person name="Picardeau M."/>
        </authorList>
    </citation>
    <scope>NUCLEOTIDE SEQUENCE [LARGE SCALE GENOMIC DNA]</scope>
    <source>
        <strain evidence="3">201800281</strain>
    </source>
</reference>
<proteinExistence type="predicted"/>
<name>A0ABY2LGX6_9LEPT</name>
<evidence type="ECO:0000313" key="2">
    <source>
        <dbReference type="EMBL" id="TGK92220.1"/>
    </source>
</evidence>